<sequence length="113" mass="13223">MVVLNTDGGTKLILHRQRTNTIEVCFIQSSNRGAGIERLELKDSFLFKNKREFVELMADLLNGARDSFVFPLIDQESEWMWEMDCLGASGYLVRLYFYKGKVEVFLHHKQEYP</sequence>
<organism evidence="1 2">
    <name type="scientific">Paenibacillus mendelii</name>
    <dbReference type="NCBI Taxonomy" id="206163"/>
    <lineage>
        <taxon>Bacteria</taxon>
        <taxon>Bacillati</taxon>
        <taxon>Bacillota</taxon>
        <taxon>Bacilli</taxon>
        <taxon>Bacillales</taxon>
        <taxon>Paenibacillaceae</taxon>
        <taxon>Paenibacillus</taxon>
    </lineage>
</organism>
<accession>A0ABV6JGR1</accession>
<reference evidence="1 2" key="1">
    <citation type="submission" date="2024-09" db="EMBL/GenBank/DDBJ databases">
        <authorList>
            <person name="Sun Q."/>
            <person name="Mori K."/>
        </authorList>
    </citation>
    <scope>NUCLEOTIDE SEQUENCE [LARGE SCALE GENOMIC DNA]</scope>
    <source>
        <strain evidence="1 2">CCM 4839</strain>
    </source>
</reference>
<dbReference type="EMBL" id="JBHLVF010000041">
    <property type="protein sequence ID" value="MFC0394634.1"/>
    <property type="molecule type" value="Genomic_DNA"/>
</dbReference>
<protein>
    <submittedName>
        <fullName evidence="1">Uncharacterized protein</fullName>
    </submittedName>
</protein>
<gene>
    <name evidence="1" type="ORF">ACFFJ8_25150</name>
</gene>
<evidence type="ECO:0000313" key="1">
    <source>
        <dbReference type="EMBL" id="MFC0394634.1"/>
    </source>
</evidence>
<proteinExistence type="predicted"/>
<comment type="caution">
    <text evidence="1">The sequence shown here is derived from an EMBL/GenBank/DDBJ whole genome shotgun (WGS) entry which is preliminary data.</text>
</comment>
<name>A0ABV6JGR1_9BACL</name>
<dbReference type="RefSeq" id="WP_204815814.1">
    <property type="nucleotide sequence ID" value="NZ_JANHOF010000001.1"/>
</dbReference>
<evidence type="ECO:0000313" key="2">
    <source>
        <dbReference type="Proteomes" id="UP001589818"/>
    </source>
</evidence>
<dbReference type="Proteomes" id="UP001589818">
    <property type="component" value="Unassembled WGS sequence"/>
</dbReference>
<keyword evidence="2" id="KW-1185">Reference proteome</keyword>